<keyword evidence="1" id="KW-0812">Transmembrane</keyword>
<evidence type="ECO:0000313" key="3">
    <source>
        <dbReference type="Proteomes" id="UP000594681"/>
    </source>
</evidence>
<evidence type="ECO:0000313" key="2">
    <source>
        <dbReference type="EMBL" id="QPK79967.1"/>
    </source>
</evidence>
<dbReference type="RefSeq" id="WP_165009022.1">
    <property type="nucleotide sequence ID" value="NZ_CP064954.1"/>
</dbReference>
<dbReference type="KEGG" id="cliz:G7Y31_04550"/>
<sequence>MSNRQELETREAAARDKGDGWVGEFVFVIPMFILMAIVWWGSLVGMHYIEWGTLF</sequence>
<keyword evidence="1" id="KW-1133">Transmembrane helix</keyword>
<dbReference type="AlphaFoldDB" id="A0A7T0PCQ1"/>
<dbReference type="EMBL" id="CP064954">
    <property type="protein sequence ID" value="QPK79967.1"/>
    <property type="molecule type" value="Genomic_DNA"/>
</dbReference>
<protein>
    <submittedName>
        <fullName evidence="2">Uncharacterized protein</fullName>
    </submittedName>
</protein>
<gene>
    <name evidence="2" type="ORF">G7Y31_04550</name>
</gene>
<accession>A0A7T0PCQ1</accession>
<reference evidence="2 3" key="1">
    <citation type="submission" date="2020-11" db="EMBL/GenBank/DDBJ databases">
        <title>Corynebacterium sp. ZJ-599.</title>
        <authorList>
            <person name="Zhou J."/>
        </authorList>
    </citation>
    <scope>NUCLEOTIDE SEQUENCE [LARGE SCALE GENOMIC DNA]</scope>
    <source>
        <strain evidence="2 3">ZJ-599</strain>
    </source>
</reference>
<organism evidence="2 3">
    <name type="scientific">Corynebacterium lizhenjunii</name>
    <dbReference type="NCBI Taxonomy" id="2709394"/>
    <lineage>
        <taxon>Bacteria</taxon>
        <taxon>Bacillati</taxon>
        <taxon>Actinomycetota</taxon>
        <taxon>Actinomycetes</taxon>
        <taxon>Mycobacteriales</taxon>
        <taxon>Corynebacteriaceae</taxon>
        <taxon>Corynebacterium</taxon>
    </lineage>
</organism>
<name>A0A7T0PCQ1_9CORY</name>
<feature type="transmembrane region" description="Helical" evidence="1">
    <location>
        <begin position="21"/>
        <end position="41"/>
    </location>
</feature>
<evidence type="ECO:0000256" key="1">
    <source>
        <dbReference type="SAM" id="Phobius"/>
    </source>
</evidence>
<keyword evidence="1" id="KW-0472">Membrane</keyword>
<keyword evidence="3" id="KW-1185">Reference proteome</keyword>
<dbReference type="Proteomes" id="UP000594681">
    <property type="component" value="Chromosome"/>
</dbReference>
<proteinExistence type="predicted"/>